<dbReference type="Proteomes" id="UP000002588">
    <property type="component" value="Chromosome"/>
</dbReference>
<dbReference type="GO" id="GO:0019867">
    <property type="term" value="C:outer membrane"/>
    <property type="evidence" value="ECO:0007669"/>
    <property type="project" value="InterPro"/>
</dbReference>
<dbReference type="InterPro" id="IPR008816">
    <property type="entry name" value="Gly_zipper_2TM_dom"/>
</dbReference>
<dbReference type="HOGENOM" id="CLU_1426914_0_0_4"/>
<evidence type="ECO:0000259" key="1">
    <source>
        <dbReference type="Pfam" id="PF05433"/>
    </source>
</evidence>
<dbReference type="Pfam" id="PF05433">
    <property type="entry name" value="Rick_17kDa_Anti"/>
    <property type="match status" value="1"/>
</dbReference>
<keyword evidence="3" id="KW-1185">Reference proteome</keyword>
<name>A1K9N6_AZOSB</name>
<accession>A1K9N6</accession>
<evidence type="ECO:0000313" key="3">
    <source>
        <dbReference type="Proteomes" id="UP000002588"/>
    </source>
</evidence>
<dbReference type="EMBL" id="AM406670">
    <property type="protein sequence ID" value="CAL95541.1"/>
    <property type="molecule type" value="Genomic_DNA"/>
</dbReference>
<dbReference type="RefSeq" id="WP_011766651.1">
    <property type="nucleotide sequence ID" value="NC_008702.1"/>
</dbReference>
<protein>
    <submittedName>
        <fullName evidence="2">Hypothetical secreted protein</fullName>
    </submittedName>
</protein>
<proteinExistence type="predicted"/>
<reference evidence="2 3" key="1">
    <citation type="journal article" date="2006" name="Nat. Biotechnol.">
        <title>Complete genome of the mutualistic, N2-fixing grass endophyte Azoarcus sp. strain BH72.</title>
        <authorList>
            <person name="Krause A."/>
            <person name="Ramakumar A."/>
            <person name="Bartels D."/>
            <person name="Battistoni F."/>
            <person name="Bekel T."/>
            <person name="Boch J."/>
            <person name="Boehm M."/>
            <person name="Friedrich F."/>
            <person name="Hurek T."/>
            <person name="Krause L."/>
            <person name="Linke B."/>
            <person name="McHardy A.C."/>
            <person name="Sarkar A."/>
            <person name="Schneiker S."/>
            <person name="Syed A.A."/>
            <person name="Thauer R."/>
            <person name="Vorhoelter F.-J."/>
            <person name="Weidner S."/>
            <person name="Puehler A."/>
            <person name="Reinhold-Hurek B."/>
            <person name="Kaiser O."/>
            <person name="Goesmann A."/>
        </authorList>
    </citation>
    <scope>NUCLEOTIDE SEQUENCE [LARGE SCALE GENOMIC DNA]</scope>
    <source>
        <strain evidence="2 3">BH72</strain>
    </source>
</reference>
<organism evidence="2 3">
    <name type="scientific">Azoarcus sp. (strain BH72)</name>
    <dbReference type="NCBI Taxonomy" id="418699"/>
    <lineage>
        <taxon>Bacteria</taxon>
        <taxon>Pseudomonadati</taxon>
        <taxon>Pseudomonadota</taxon>
        <taxon>Betaproteobacteria</taxon>
        <taxon>Rhodocyclales</taxon>
        <taxon>Zoogloeaceae</taxon>
        <taxon>Azoarcus</taxon>
    </lineage>
</organism>
<evidence type="ECO:0000313" key="2">
    <source>
        <dbReference type="EMBL" id="CAL95541.1"/>
    </source>
</evidence>
<feature type="domain" description="Glycine zipper 2TM" evidence="1">
    <location>
        <begin position="114"/>
        <end position="151"/>
    </location>
</feature>
<gene>
    <name evidence="2" type="ordered locus">azo2925</name>
</gene>
<dbReference type="AlphaFoldDB" id="A1K9N6"/>
<sequence>MLTPSRTAAETRRNPGRMHRLQRVLAIGVAAAALAGCATPQRPVVYRAPPPQPPVTEVVAYPQGKKSDREIRQDRYECYLWAVRASGYDPARMRPTAAPAAPRVLPDPPAGHDTAAGAIAGAVVGAAVSSPHHVGQGAAIGAAVGAVAGAASDAAREERAQRIEDAYAERAARADYGNWGKAEAYRRALSACLEGRGYAVR</sequence>
<dbReference type="KEGG" id="azo:azo2925"/>
<dbReference type="KEGG" id="aoa:dqs_3065"/>
<dbReference type="STRING" id="62928.azo2925"/>